<dbReference type="AlphaFoldDB" id="A0A8J4WVV1"/>
<accession>A0A8J4WVV1</accession>
<reference evidence="1" key="1">
    <citation type="submission" date="2020-07" db="EMBL/GenBank/DDBJ databases">
        <title>Clarias magur genome sequencing, assembly and annotation.</title>
        <authorList>
            <person name="Kushwaha B."/>
            <person name="Kumar R."/>
            <person name="Das P."/>
            <person name="Joshi C.G."/>
            <person name="Kumar D."/>
            <person name="Nagpure N.S."/>
            <person name="Pandey M."/>
            <person name="Agarwal S."/>
            <person name="Srivastava S."/>
            <person name="Singh M."/>
            <person name="Sahoo L."/>
            <person name="Jayasankar P."/>
            <person name="Meher P.K."/>
            <person name="Koringa P.G."/>
            <person name="Iquebal M.A."/>
            <person name="Das S.P."/>
            <person name="Bit A."/>
            <person name="Patnaik S."/>
            <person name="Patel N."/>
            <person name="Shah T.M."/>
            <person name="Hinsu A."/>
            <person name="Jena J.K."/>
        </authorList>
    </citation>
    <scope>NUCLEOTIDE SEQUENCE</scope>
    <source>
        <strain evidence="1">CIFAMagur01</strain>
        <tissue evidence="1">Testis</tissue>
    </source>
</reference>
<proteinExistence type="predicted"/>
<organism evidence="1 2">
    <name type="scientific">Clarias magur</name>
    <name type="common">Asian catfish</name>
    <name type="synonym">Macropteronotus magur</name>
    <dbReference type="NCBI Taxonomy" id="1594786"/>
    <lineage>
        <taxon>Eukaryota</taxon>
        <taxon>Metazoa</taxon>
        <taxon>Chordata</taxon>
        <taxon>Craniata</taxon>
        <taxon>Vertebrata</taxon>
        <taxon>Euteleostomi</taxon>
        <taxon>Actinopterygii</taxon>
        <taxon>Neopterygii</taxon>
        <taxon>Teleostei</taxon>
        <taxon>Ostariophysi</taxon>
        <taxon>Siluriformes</taxon>
        <taxon>Clariidae</taxon>
        <taxon>Clarias</taxon>
    </lineage>
</organism>
<sequence length="62" mass="7108">MKREDRHDVLSVNEKNLRGGIKLEDPEEKLLATRNKHEGTMRTARVRCLAPQIPPPPPMPHC</sequence>
<dbReference type="Proteomes" id="UP000727407">
    <property type="component" value="Unassembled WGS sequence"/>
</dbReference>
<comment type="caution">
    <text evidence="1">The sequence shown here is derived from an EMBL/GenBank/DDBJ whole genome shotgun (WGS) entry which is preliminary data.</text>
</comment>
<evidence type="ECO:0000313" key="1">
    <source>
        <dbReference type="EMBL" id="KAF5893132.1"/>
    </source>
</evidence>
<keyword evidence="2" id="KW-1185">Reference proteome</keyword>
<protein>
    <submittedName>
        <fullName evidence="1">Uncharacterized protein</fullName>
    </submittedName>
</protein>
<evidence type="ECO:0000313" key="2">
    <source>
        <dbReference type="Proteomes" id="UP000727407"/>
    </source>
</evidence>
<gene>
    <name evidence="1" type="ORF">DAT39_017162</name>
</gene>
<name>A0A8J4WVV1_CLAMG</name>
<dbReference type="EMBL" id="QNUK01000450">
    <property type="protein sequence ID" value="KAF5893132.1"/>
    <property type="molecule type" value="Genomic_DNA"/>
</dbReference>